<dbReference type="Proteomes" id="UP001501706">
    <property type="component" value="Unassembled WGS sequence"/>
</dbReference>
<reference evidence="4" key="1">
    <citation type="journal article" date="2019" name="Int. J. Syst. Evol. Microbiol.">
        <title>The Global Catalogue of Microorganisms (GCM) 10K type strain sequencing project: providing services to taxonomists for standard genome sequencing and annotation.</title>
        <authorList>
            <consortium name="The Broad Institute Genomics Platform"/>
            <consortium name="The Broad Institute Genome Sequencing Center for Infectious Disease"/>
            <person name="Wu L."/>
            <person name="Ma J."/>
        </authorList>
    </citation>
    <scope>NUCLEOTIDE SEQUENCE [LARGE SCALE GENOMIC DNA]</scope>
    <source>
        <strain evidence="4">JCM 14330</strain>
    </source>
</reference>
<protein>
    <submittedName>
        <fullName evidence="3">Pilus assembly protein</fullName>
    </submittedName>
</protein>
<name>A0ABP3LFD9_9BURK</name>
<dbReference type="InterPro" id="IPR012495">
    <property type="entry name" value="TadE-like_dom"/>
</dbReference>
<proteinExistence type="predicted"/>
<keyword evidence="1" id="KW-0812">Transmembrane</keyword>
<evidence type="ECO:0000259" key="2">
    <source>
        <dbReference type="Pfam" id="PF07811"/>
    </source>
</evidence>
<accession>A0ABP3LFD9</accession>
<keyword evidence="1" id="KW-1133">Transmembrane helix</keyword>
<keyword evidence="1" id="KW-0472">Membrane</keyword>
<sequence>MVERADMSTVAKKVRRHGAASQRGAYATEFALIFPIFFLVFYGVLSFGLIFTTQQSLTLAVEEGARASLRYYMPATAGAGFMAQMQGRLEHGCEVAKLRAAWLGEIGGGAVTPTCTASIKGPCLKADGTIDTASSCSATLGTPAAGSSVACGYRQEEMCFATLNVSYAYSANPLVPSLPGTFLVIPEVLSATARVALDPGALQLGSSGGGA</sequence>
<evidence type="ECO:0000256" key="1">
    <source>
        <dbReference type="SAM" id="Phobius"/>
    </source>
</evidence>
<keyword evidence="4" id="KW-1185">Reference proteome</keyword>
<organism evidence="3 4">
    <name type="scientific">Pigmentiphaga daeguensis</name>
    <dbReference type="NCBI Taxonomy" id="414049"/>
    <lineage>
        <taxon>Bacteria</taxon>
        <taxon>Pseudomonadati</taxon>
        <taxon>Pseudomonadota</taxon>
        <taxon>Betaproteobacteria</taxon>
        <taxon>Burkholderiales</taxon>
        <taxon>Alcaligenaceae</taxon>
        <taxon>Pigmentiphaga</taxon>
    </lineage>
</organism>
<feature type="transmembrane region" description="Helical" evidence="1">
    <location>
        <begin position="30"/>
        <end position="51"/>
    </location>
</feature>
<evidence type="ECO:0000313" key="4">
    <source>
        <dbReference type="Proteomes" id="UP001501706"/>
    </source>
</evidence>
<feature type="domain" description="TadE-like" evidence="2">
    <location>
        <begin position="24"/>
        <end position="66"/>
    </location>
</feature>
<dbReference type="RefSeq" id="WP_087839324.1">
    <property type="nucleotide sequence ID" value="NZ_BAAAEN010000004.1"/>
</dbReference>
<comment type="caution">
    <text evidence="3">The sequence shown here is derived from an EMBL/GenBank/DDBJ whole genome shotgun (WGS) entry which is preliminary data.</text>
</comment>
<dbReference type="EMBL" id="BAAAEN010000004">
    <property type="protein sequence ID" value="GAA0498812.1"/>
    <property type="molecule type" value="Genomic_DNA"/>
</dbReference>
<dbReference type="Pfam" id="PF07811">
    <property type="entry name" value="TadE"/>
    <property type="match status" value="1"/>
</dbReference>
<gene>
    <name evidence="3" type="ORF">GCM10009097_13980</name>
</gene>
<evidence type="ECO:0000313" key="3">
    <source>
        <dbReference type="EMBL" id="GAA0498812.1"/>
    </source>
</evidence>